<dbReference type="InterPro" id="IPR052085">
    <property type="entry name" value="WD-SAM-U-box"/>
</dbReference>
<name>A0A401RV60_CHIPU</name>
<dbReference type="CDD" id="cd00200">
    <property type="entry name" value="WD40"/>
    <property type="match status" value="1"/>
</dbReference>
<comment type="caution">
    <text evidence="7">The sequence shown here is derived from an EMBL/GenBank/DDBJ whole genome shotgun (WGS) entry which is preliminary data.</text>
</comment>
<evidence type="ECO:0000313" key="7">
    <source>
        <dbReference type="EMBL" id="GCC22040.1"/>
    </source>
</evidence>
<protein>
    <recommendedName>
        <fullName evidence="1">WD repeat, SAM and U-box domain-containing protein 1</fullName>
    </recommendedName>
</protein>
<dbReference type="PANTHER" id="PTHR46573:SF1">
    <property type="entry name" value="WD REPEAT, SAM AND U-BOX DOMAIN-CONTAINING PROTEIN 1"/>
    <property type="match status" value="1"/>
</dbReference>
<dbReference type="PROSITE" id="PS50105">
    <property type="entry name" value="SAM_DOMAIN"/>
    <property type="match status" value="1"/>
</dbReference>
<feature type="domain" description="U-box" evidence="6">
    <location>
        <begin position="443"/>
        <end position="517"/>
    </location>
</feature>
<dbReference type="OMA" id="YSEKAHD"/>
<keyword evidence="2 4" id="KW-0853">WD repeat</keyword>
<feature type="repeat" description="WD" evidence="4">
    <location>
        <begin position="173"/>
        <end position="205"/>
    </location>
</feature>
<keyword evidence="3" id="KW-0677">Repeat</keyword>
<feature type="domain" description="SAM" evidence="5">
    <location>
        <begin position="372"/>
        <end position="436"/>
    </location>
</feature>
<dbReference type="OrthoDB" id="10064100at2759"/>
<evidence type="ECO:0000259" key="6">
    <source>
        <dbReference type="PROSITE" id="PS51698"/>
    </source>
</evidence>
<feature type="repeat" description="WD" evidence="4">
    <location>
        <begin position="88"/>
        <end position="129"/>
    </location>
</feature>
<dbReference type="Pfam" id="PF07647">
    <property type="entry name" value="SAM_2"/>
    <property type="match status" value="1"/>
</dbReference>
<dbReference type="PRINTS" id="PR00320">
    <property type="entry name" value="GPROTEINBRPT"/>
</dbReference>
<sequence length="526" mass="58874">MHHLLSLKFLVKYRRGVSLFQERKKIKFLQKQYSKLLAMVTLIQTFTDHTDDVNCCAFSSTYLASCSLDRTVRLYLLKDFSELPFSPLKGHSYGVHSCCFSSCGKFLASSSTDGNTVLWNPSSGEKLATLKQPSESPVRVCKFSDNSNFLISGAADGTVALWDVHRKKLRRTSAVEDGSVIACDFSPGGNYFVTGSTSGELTVWDCQMKCLLNMKTAHDLGVTCCVFSPQPINGDMDNSGSHCFLMASCGQDNKINFWIVSCKEPADCDLRMKCSLNRHTAPVLSCCFSPDGQILVSGSVDKSIIIWNSNSGAPLYTLTQHERYVTACAFARDLPLIATGSMDKTVHIWKIGFKDNSDNELSGKLRRSVQHWSEDEVSWWLSGEELQDLIDVFKSNNIDGQELLSLTKENLQNDLKVESLGLRNKVMRKIEELKAKMESVCVEVPDEFLCPISREIMTNPVIASDGYSYEREAIESWINTKKRTSPMTNKPLETSLITPNRTLKMAIDRWKEGQQVLRMPANQGSN</sequence>
<dbReference type="InterPro" id="IPR013761">
    <property type="entry name" value="SAM/pointed_sf"/>
</dbReference>
<dbReference type="InterPro" id="IPR003613">
    <property type="entry name" value="Ubox_domain"/>
</dbReference>
<dbReference type="Proteomes" id="UP000287033">
    <property type="component" value="Unassembled WGS sequence"/>
</dbReference>
<evidence type="ECO:0000313" key="8">
    <source>
        <dbReference type="Proteomes" id="UP000287033"/>
    </source>
</evidence>
<dbReference type="EMBL" id="BEZZ01000005">
    <property type="protein sequence ID" value="GCC22040.1"/>
    <property type="molecule type" value="Genomic_DNA"/>
</dbReference>
<evidence type="ECO:0000256" key="4">
    <source>
        <dbReference type="PROSITE-ProRule" id="PRU00221"/>
    </source>
</evidence>
<evidence type="ECO:0000256" key="3">
    <source>
        <dbReference type="ARBA" id="ARBA00022737"/>
    </source>
</evidence>
<dbReference type="SUPFAM" id="SSF57850">
    <property type="entry name" value="RING/U-box"/>
    <property type="match status" value="1"/>
</dbReference>
<organism evidence="7 8">
    <name type="scientific">Chiloscyllium punctatum</name>
    <name type="common">Brownbanded bambooshark</name>
    <name type="synonym">Hemiscyllium punctatum</name>
    <dbReference type="NCBI Taxonomy" id="137246"/>
    <lineage>
        <taxon>Eukaryota</taxon>
        <taxon>Metazoa</taxon>
        <taxon>Chordata</taxon>
        <taxon>Craniata</taxon>
        <taxon>Vertebrata</taxon>
        <taxon>Chondrichthyes</taxon>
        <taxon>Elasmobranchii</taxon>
        <taxon>Galeomorphii</taxon>
        <taxon>Galeoidea</taxon>
        <taxon>Orectolobiformes</taxon>
        <taxon>Hemiscylliidae</taxon>
        <taxon>Chiloscyllium</taxon>
    </lineage>
</organism>
<evidence type="ECO:0000256" key="1">
    <source>
        <dbReference type="ARBA" id="ARBA00020894"/>
    </source>
</evidence>
<dbReference type="Gene3D" id="1.10.150.50">
    <property type="entry name" value="Transcription Factor, Ets-1"/>
    <property type="match status" value="1"/>
</dbReference>
<feature type="repeat" description="WD" evidence="4">
    <location>
        <begin position="276"/>
        <end position="317"/>
    </location>
</feature>
<dbReference type="SUPFAM" id="SSF47769">
    <property type="entry name" value="SAM/Pointed domain"/>
    <property type="match status" value="1"/>
</dbReference>
<keyword evidence="8" id="KW-1185">Reference proteome</keyword>
<proteinExistence type="predicted"/>
<dbReference type="Gene3D" id="2.130.10.10">
    <property type="entry name" value="YVTN repeat-like/Quinoprotein amine dehydrogenase"/>
    <property type="match status" value="3"/>
</dbReference>
<dbReference type="PROSITE" id="PS50082">
    <property type="entry name" value="WD_REPEATS_2"/>
    <property type="match status" value="5"/>
</dbReference>
<dbReference type="GO" id="GO:0004842">
    <property type="term" value="F:ubiquitin-protein transferase activity"/>
    <property type="evidence" value="ECO:0007669"/>
    <property type="project" value="InterPro"/>
</dbReference>
<dbReference type="SMART" id="SM00504">
    <property type="entry name" value="Ubox"/>
    <property type="match status" value="1"/>
</dbReference>
<dbReference type="PROSITE" id="PS50294">
    <property type="entry name" value="WD_REPEATS_REGION"/>
    <property type="match status" value="4"/>
</dbReference>
<dbReference type="SMART" id="SM00320">
    <property type="entry name" value="WD40"/>
    <property type="match status" value="7"/>
</dbReference>
<dbReference type="Pfam" id="PF04564">
    <property type="entry name" value="U-box"/>
    <property type="match status" value="1"/>
</dbReference>
<dbReference type="InterPro" id="IPR001660">
    <property type="entry name" value="SAM"/>
</dbReference>
<dbReference type="GO" id="GO:0016567">
    <property type="term" value="P:protein ubiquitination"/>
    <property type="evidence" value="ECO:0007669"/>
    <property type="project" value="InterPro"/>
</dbReference>
<reference evidence="7 8" key="1">
    <citation type="journal article" date="2018" name="Nat. Ecol. Evol.">
        <title>Shark genomes provide insights into elasmobranch evolution and the origin of vertebrates.</title>
        <authorList>
            <person name="Hara Y"/>
            <person name="Yamaguchi K"/>
            <person name="Onimaru K"/>
            <person name="Kadota M"/>
            <person name="Koyanagi M"/>
            <person name="Keeley SD"/>
            <person name="Tatsumi K"/>
            <person name="Tanaka K"/>
            <person name="Motone F"/>
            <person name="Kageyama Y"/>
            <person name="Nozu R"/>
            <person name="Adachi N"/>
            <person name="Nishimura O"/>
            <person name="Nakagawa R"/>
            <person name="Tanegashima C"/>
            <person name="Kiyatake I"/>
            <person name="Matsumoto R"/>
            <person name="Murakumo K"/>
            <person name="Nishida K"/>
            <person name="Terakita A"/>
            <person name="Kuratani S"/>
            <person name="Sato K"/>
            <person name="Hyodo S Kuraku.S."/>
        </authorList>
    </citation>
    <scope>NUCLEOTIDE SEQUENCE [LARGE SCALE GENOMIC DNA]</scope>
</reference>
<dbReference type="InterPro" id="IPR036322">
    <property type="entry name" value="WD40_repeat_dom_sf"/>
</dbReference>
<dbReference type="PROSITE" id="PS51698">
    <property type="entry name" value="U_BOX"/>
    <property type="match status" value="1"/>
</dbReference>
<feature type="repeat" description="WD" evidence="4">
    <location>
        <begin position="131"/>
        <end position="172"/>
    </location>
</feature>
<dbReference type="Gene3D" id="3.30.40.10">
    <property type="entry name" value="Zinc/RING finger domain, C3HC4 (zinc finger)"/>
    <property type="match status" value="1"/>
</dbReference>
<dbReference type="InterPro" id="IPR013083">
    <property type="entry name" value="Znf_RING/FYVE/PHD"/>
</dbReference>
<dbReference type="InterPro" id="IPR015943">
    <property type="entry name" value="WD40/YVTN_repeat-like_dom_sf"/>
</dbReference>
<dbReference type="InterPro" id="IPR020472">
    <property type="entry name" value="WD40_PAC1"/>
</dbReference>
<evidence type="ECO:0000256" key="2">
    <source>
        <dbReference type="ARBA" id="ARBA00022574"/>
    </source>
</evidence>
<accession>A0A401RV60</accession>
<dbReference type="InterPro" id="IPR001680">
    <property type="entry name" value="WD40_rpt"/>
</dbReference>
<dbReference type="CDD" id="cd16655">
    <property type="entry name" value="RING-Ubox_WDSUB1-like"/>
    <property type="match status" value="1"/>
</dbReference>
<feature type="repeat" description="WD" evidence="4">
    <location>
        <begin position="318"/>
        <end position="351"/>
    </location>
</feature>
<dbReference type="PROSITE" id="PS00678">
    <property type="entry name" value="WD_REPEATS_1"/>
    <property type="match status" value="2"/>
</dbReference>
<dbReference type="SMART" id="SM00454">
    <property type="entry name" value="SAM"/>
    <property type="match status" value="1"/>
</dbReference>
<dbReference type="InterPro" id="IPR019775">
    <property type="entry name" value="WD40_repeat_CS"/>
</dbReference>
<dbReference type="Pfam" id="PF00400">
    <property type="entry name" value="WD40"/>
    <property type="match status" value="7"/>
</dbReference>
<evidence type="ECO:0000259" key="5">
    <source>
        <dbReference type="PROSITE" id="PS50105"/>
    </source>
</evidence>
<gene>
    <name evidence="7" type="ORF">chiPu_0000424</name>
</gene>
<dbReference type="SUPFAM" id="SSF50978">
    <property type="entry name" value="WD40 repeat-like"/>
    <property type="match status" value="1"/>
</dbReference>
<dbReference type="PANTHER" id="PTHR46573">
    <property type="entry name" value="WD REPEAT, SAM AND U-BOX DOMAIN-CONTAINING PROTEIN 1"/>
    <property type="match status" value="1"/>
</dbReference>
<dbReference type="AlphaFoldDB" id="A0A401RV60"/>
<dbReference type="STRING" id="137246.A0A401RV60"/>